<evidence type="ECO:0000313" key="3">
    <source>
        <dbReference type="Proteomes" id="UP001172102"/>
    </source>
</evidence>
<comment type="caution">
    <text evidence="2">The sequence shown here is derived from an EMBL/GenBank/DDBJ whole genome shotgun (WGS) entry which is preliminary data.</text>
</comment>
<proteinExistence type="predicted"/>
<name>A0AA40ANU9_9PEZI</name>
<dbReference type="InterPro" id="IPR010730">
    <property type="entry name" value="HET"/>
</dbReference>
<dbReference type="Pfam" id="PF06985">
    <property type="entry name" value="HET"/>
    <property type="match status" value="1"/>
</dbReference>
<accession>A0AA40ANU9</accession>
<gene>
    <name evidence="2" type="ORF">B0H67DRAFT_599133</name>
</gene>
<dbReference type="Proteomes" id="UP001172102">
    <property type="component" value="Unassembled WGS sequence"/>
</dbReference>
<evidence type="ECO:0000259" key="1">
    <source>
        <dbReference type="Pfam" id="PF06985"/>
    </source>
</evidence>
<keyword evidence="3" id="KW-1185">Reference proteome</keyword>
<dbReference type="PANTHER" id="PTHR10622">
    <property type="entry name" value="HET DOMAIN-CONTAINING PROTEIN"/>
    <property type="match status" value="1"/>
</dbReference>
<dbReference type="EMBL" id="JAUKUA010000003">
    <property type="protein sequence ID" value="KAK0719275.1"/>
    <property type="molecule type" value="Genomic_DNA"/>
</dbReference>
<dbReference type="AlphaFoldDB" id="A0AA40ANU9"/>
<organism evidence="2 3">
    <name type="scientific">Lasiosphaeris hirsuta</name>
    <dbReference type="NCBI Taxonomy" id="260670"/>
    <lineage>
        <taxon>Eukaryota</taxon>
        <taxon>Fungi</taxon>
        <taxon>Dikarya</taxon>
        <taxon>Ascomycota</taxon>
        <taxon>Pezizomycotina</taxon>
        <taxon>Sordariomycetes</taxon>
        <taxon>Sordariomycetidae</taxon>
        <taxon>Sordariales</taxon>
        <taxon>Lasiosphaeriaceae</taxon>
        <taxon>Lasiosphaeris</taxon>
    </lineage>
</organism>
<evidence type="ECO:0000313" key="2">
    <source>
        <dbReference type="EMBL" id="KAK0719275.1"/>
    </source>
</evidence>
<feature type="domain" description="Heterokaryon incompatibility" evidence="1">
    <location>
        <begin position="22"/>
        <end position="96"/>
    </location>
</feature>
<protein>
    <recommendedName>
        <fullName evidence="1">Heterokaryon incompatibility domain-containing protein</fullName>
    </recommendedName>
</protein>
<dbReference type="PANTHER" id="PTHR10622:SF10">
    <property type="entry name" value="HET DOMAIN-CONTAINING PROTEIN"/>
    <property type="match status" value="1"/>
</dbReference>
<reference evidence="2" key="1">
    <citation type="submission" date="2023-06" db="EMBL/GenBank/DDBJ databases">
        <title>Genome-scale phylogeny and comparative genomics of the fungal order Sordariales.</title>
        <authorList>
            <consortium name="Lawrence Berkeley National Laboratory"/>
            <person name="Hensen N."/>
            <person name="Bonometti L."/>
            <person name="Westerberg I."/>
            <person name="Brannstrom I.O."/>
            <person name="Guillou S."/>
            <person name="Cros-Aarteil S."/>
            <person name="Calhoun S."/>
            <person name="Haridas S."/>
            <person name="Kuo A."/>
            <person name="Mondo S."/>
            <person name="Pangilinan J."/>
            <person name="Riley R."/>
            <person name="Labutti K."/>
            <person name="Andreopoulos B."/>
            <person name="Lipzen A."/>
            <person name="Chen C."/>
            <person name="Yanf M."/>
            <person name="Daum C."/>
            <person name="Ng V."/>
            <person name="Clum A."/>
            <person name="Steindorff A."/>
            <person name="Ohm R."/>
            <person name="Martin F."/>
            <person name="Silar P."/>
            <person name="Natvig D."/>
            <person name="Lalanne C."/>
            <person name="Gautier V."/>
            <person name="Ament-Velasquez S.L."/>
            <person name="Kruys A."/>
            <person name="Hutchinson M.I."/>
            <person name="Powell A.J."/>
            <person name="Barry K."/>
            <person name="Miller A.N."/>
            <person name="Grigoriev I.V."/>
            <person name="Debuchy R."/>
            <person name="Gladieux P."/>
            <person name="Thoren M.H."/>
            <person name="Johannesson H."/>
        </authorList>
    </citation>
    <scope>NUCLEOTIDE SEQUENCE</scope>
    <source>
        <strain evidence="2">SMH4607-1</strain>
    </source>
</reference>
<sequence length="196" mass="22649">MRLINTESLDFGEYIGNKVPEYAILSHTWGRWRAQVPDLDTAPGSPRALCEEAKKHLLQHIWIDTVCINKESSAELSEAINSMFAWYRRAAVCFAWFTRGWTLQELLAPHQVLFFNSQWTLFGTKKSLHGEITRITNIENFYLQIPEFVTQASIAKHTAYCLMGIFEINMPLLYGEGPRAFIHASPRRNYQAKQRP</sequence>